<dbReference type="EMBL" id="UINC01035161">
    <property type="protein sequence ID" value="SVB27131.1"/>
    <property type="molecule type" value="Genomic_DNA"/>
</dbReference>
<accession>A0A382CNB6</accession>
<protein>
    <submittedName>
        <fullName evidence="1">Uncharacterized protein</fullName>
    </submittedName>
</protein>
<dbReference type="AlphaFoldDB" id="A0A382CNB6"/>
<reference evidence="1" key="1">
    <citation type="submission" date="2018-05" db="EMBL/GenBank/DDBJ databases">
        <authorList>
            <person name="Lanie J.A."/>
            <person name="Ng W.-L."/>
            <person name="Kazmierczak K.M."/>
            <person name="Andrzejewski T.M."/>
            <person name="Davidsen T.M."/>
            <person name="Wayne K.J."/>
            <person name="Tettelin H."/>
            <person name="Glass J.I."/>
            <person name="Rusch D."/>
            <person name="Podicherti R."/>
            <person name="Tsui H.-C.T."/>
            <person name="Winkler M.E."/>
        </authorList>
    </citation>
    <scope>NUCLEOTIDE SEQUENCE</scope>
</reference>
<name>A0A382CNB6_9ZZZZ</name>
<gene>
    <name evidence="1" type="ORF">METZ01_LOCUS179985</name>
</gene>
<organism evidence="1">
    <name type="scientific">marine metagenome</name>
    <dbReference type="NCBI Taxonomy" id="408172"/>
    <lineage>
        <taxon>unclassified sequences</taxon>
        <taxon>metagenomes</taxon>
        <taxon>ecological metagenomes</taxon>
    </lineage>
</organism>
<proteinExistence type="predicted"/>
<evidence type="ECO:0000313" key="1">
    <source>
        <dbReference type="EMBL" id="SVB27131.1"/>
    </source>
</evidence>
<sequence length="48" mass="5625">MDRWVYKNRYQKLDLQTTKSGLLRQKEKGISLANLSPRLNTTFADIVI</sequence>